<sequence length="409" mass="43237">MRKTLLVMVHEFFRHVRRPSFLLTTVMVPLILGAIVLIPSIATDRLGREDASVRDAPALIGYVDASGVLPTDASSPNMRAFATTEDAERALQEGVVVGFYHFPPDYLDGGVVTWVAADGSGSGPQGRSAMTDLVRTGLLEAEPALAERLATPLALRYVPVEPVAPEVPAESGDETGVLISLDFALPYVLALLLYITIFSSASFLLQSVTEEKENRTIEIILNALPPSQLLIGKVVGLGLLGVVQVVVWIGFGALFLTLSGAAPATAGLTISWGLVGLALVYYSLGFLVYGSLLAAIGATVTNMREGSQLLAVLIIPCLLPLWMMGAIVATPHSLLATTLSLFPLTAPVTMMIRAPLTTIAPWEIALSIITLTLGAGLALWLAARLFRAGTLLAGQRLSMKAVFAALRTG</sequence>
<feature type="transmembrane region" description="Helical" evidence="5">
    <location>
        <begin position="309"/>
        <end position="328"/>
    </location>
</feature>
<dbReference type="OrthoDB" id="142621at2"/>
<accession>A0A2H3KXN5</accession>
<feature type="transmembrane region" description="Helical" evidence="5">
    <location>
        <begin position="364"/>
        <end position="383"/>
    </location>
</feature>
<dbReference type="Pfam" id="PF12698">
    <property type="entry name" value="ABC2_membrane_3"/>
    <property type="match status" value="1"/>
</dbReference>
<feature type="transmembrane region" description="Helical" evidence="5">
    <location>
        <begin position="184"/>
        <end position="205"/>
    </location>
</feature>
<keyword evidence="3 5" id="KW-1133">Transmembrane helix</keyword>
<proteinExistence type="predicted"/>
<dbReference type="GO" id="GO:0140359">
    <property type="term" value="F:ABC-type transporter activity"/>
    <property type="evidence" value="ECO:0007669"/>
    <property type="project" value="InterPro"/>
</dbReference>
<keyword evidence="2 5" id="KW-0812">Transmembrane</keyword>
<dbReference type="Proteomes" id="UP000220922">
    <property type="component" value="Unassembled WGS sequence"/>
</dbReference>
<dbReference type="AlphaFoldDB" id="A0A2H3KXN5"/>
<feature type="transmembrane region" description="Helical" evidence="5">
    <location>
        <begin position="270"/>
        <end position="297"/>
    </location>
</feature>
<evidence type="ECO:0000313" key="7">
    <source>
        <dbReference type="EMBL" id="PDW00234.1"/>
    </source>
</evidence>
<evidence type="ECO:0000256" key="3">
    <source>
        <dbReference type="ARBA" id="ARBA00022989"/>
    </source>
</evidence>
<gene>
    <name evidence="7" type="ORF">A9Q02_10465</name>
</gene>
<dbReference type="PANTHER" id="PTHR43471">
    <property type="entry name" value="ABC TRANSPORTER PERMEASE"/>
    <property type="match status" value="1"/>
</dbReference>
<dbReference type="RefSeq" id="WP_097651191.1">
    <property type="nucleotide sequence ID" value="NZ_LYXE01000050.1"/>
</dbReference>
<keyword evidence="4 5" id="KW-0472">Membrane</keyword>
<evidence type="ECO:0000256" key="1">
    <source>
        <dbReference type="ARBA" id="ARBA00004141"/>
    </source>
</evidence>
<reference evidence="7 8" key="1">
    <citation type="submission" date="2016-05" db="EMBL/GenBank/DDBJ databases">
        <authorList>
            <person name="Lavstsen T."/>
            <person name="Jespersen J.S."/>
        </authorList>
    </citation>
    <scope>NUCLEOTIDE SEQUENCE [LARGE SCALE GENOMIC DNA]</scope>
    <source>
        <strain evidence="7 8">B7-9</strain>
    </source>
</reference>
<dbReference type="InterPro" id="IPR013525">
    <property type="entry name" value="ABC2_TM"/>
</dbReference>
<feature type="transmembrane region" description="Helical" evidence="5">
    <location>
        <begin position="234"/>
        <end position="258"/>
    </location>
</feature>
<organism evidence="7 8">
    <name type="scientific">Candidatus Chloroploca asiatica</name>
    <dbReference type="NCBI Taxonomy" id="1506545"/>
    <lineage>
        <taxon>Bacteria</taxon>
        <taxon>Bacillati</taxon>
        <taxon>Chloroflexota</taxon>
        <taxon>Chloroflexia</taxon>
        <taxon>Chloroflexales</taxon>
        <taxon>Chloroflexineae</taxon>
        <taxon>Oscillochloridaceae</taxon>
        <taxon>Candidatus Chloroploca</taxon>
    </lineage>
</organism>
<evidence type="ECO:0000259" key="6">
    <source>
        <dbReference type="Pfam" id="PF12698"/>
    </source>
</evidence>
<dbReference type="GO" id="GO:0016020">
    <property type="term" value="C:membrane"/>
    <property type="evidence" value="ECO:0007669"/>
    <property type="project" value="UniProtKB-SubCell"/>
</dbReference>
<feature type="domain" description="ABC-2 type transporter transmembrane" evidence="6">
    <location>
        <begin position="20"/>
        <end position="383"/>
    </location>
</feature>
<dbReference type="EMBL" id="LYXE01000050">
    <property type="protein sequence ID" value="PDW00234.1"/>
    <property type="molecule type" value="Genomic_DNA"/>
</dbReference>
<evidence type="ECO:0000256" key="4">
    <source>
        <dbReference type="ARBA" id="ARBA00023136"/>
    </source>
</evidence>
<comment type="caution">
    <text evidence="7">The sequence shown here is derived from an EMBL/GenBank/DDBJ whole genome shotgun (WGS) entry which is preliminary data.</text>
</comment>
<evidence type="ECO:0000313" key="8">
    <source>
        <dbReference type="Proteomes" id="UP000220922"/>
    </source>
</evidence>
<feature type="transmembrane region" description="Helical" evidence="5">
    <location>
        <begin position="21"/>
        <end position="42"/>
    </location>
</feature>
<comment type="subcellular location">
    <subcellularLocation>
        <location evidence="1">Membrane</location>
        <topology evidence="1">Multi-pass membrane protein</topology>
    </subcellularLocation>
</comment>
<evidence type="ECO:0000256" key="5">
    <source>
        <dbReference type="SAM" id="Phobius"/>
    </source>
</evidence>
<keyword evidence="8" id="KW-1185">Reference proteome</keyword>
<protein>
    <recommendedName>
        <fullName evidence="6">ABC-2 type transporter transmembrane domain-containing protein</fullName>
    </recommendedName>
</protein>
<dbReference type="PANTHER" id="PTHR43471:SF3">
    <property type="entry name" value="ABC TRANSPORTER PERMEASE PROTEIN NATB"/>
    <property type="match status" value="1"/>
</dbReference>
<name>A0A2H3KXN5_9CHLR</name>
<evidence type="ECO:0000256" key="2">
    <source>
        <dbReference type="ARBA" id="ARBA00022692"/>
    </source>
</evidence>